<sequence length="550" mass="60920">MRFQSSLSALTLAVAVEAAAVEPRATTTTTSTSSTTTGPNWFQTTPELYAGTTETGSAPFLAETNPVTFTGVSYTPNYPLQTSEPIQGANGQNIFHWMGNLSPYYPSVDGFGVEEYPLPSGTNITQMHLLQRHGSRYPSSSEGLATWGEKIMNLTAKGTKFTDNLAFLNDWSYGLGLEILVARGRQELFDSGILNWYNYGKLYNSSSSHKLVARTTTEDRMLKSAENFLAGFFGLDWTEYANLLPIIEEVGYNNSLIGMYACDKALEWEESSLMMEPIEEWMETYLKDITATLKKQAGGYDWTVADSYDAQALCAYETVSFGYSPFCELFDFAHWKDYSYLIDIEFAVMSGFASPAGRAQGIAWVEEFLARVQGHLLTVTDTDANMTLDTNEVTFPTDQTLYFDFAHDASIVSTLTAFGFEQFAGSLPVTGPPADQEFFTSKIVPFAGRINIEIIRAPHKVPAKRPTGSQAEAYVAGTSETYYVHFLLNQRTLPLHSSFTGCEYRDDGWCELDTFLAIQKDSLAQSQFDYACNGNYTFTSYGTVTNGVPA</sequence>
<keyword evidence="5" id="KW-0732">Signal</keyword>
<dbReference type="AlphaFoldDB" id="A0A1L9SF34"/>
<proteinExistence type="inferred from homology"/>
<dbReference type="EC" id="3.1.3.8" evidence="2"/>
<dbReference type="SUPFAM" id="SSF53254">
    <property type="entry name" value="Phosphoglycerate mutase-like"/>
    <property type="match status" value="1"/>
</dbReference>
<dbReference type="CDD" id="cd07061">
    <property type="entry name" value="HP_HAP_like"/>
    <property type="match status" value="1"/>
</dbReference>
<dbReference type="InterPro" id="IPR029033">
    <property type="entry name" value="His_PPase_superfam"/>
</dbReference>
<evidence type="ECO:0000256" key="3">
    <source>
        <dbReference type="ARBA" id="ARBA00022801"/>
    </source>
</evidence>
<dbReference type="RefSeq" id="XP_022580289.1">
    <property type="nucleotide sequence ID" value="XM_022724931.1"/>
</dbReference>
<dbReference type="GO" id="GO:0003993">
    <property type="term" value="F:acid phosphatase activity"/>
    <property type="evidence" value="ECO:0007669"/>
    <property type="project" value="TreeGrafter"/>
</dbReference>
<keyword evidence="7" id="KW-1185">Reference proteome</keyword>
<dbReference type="PANTHER" id="PTHR20963">
    <property type="entry name" value="MULTIPLE INOSITOL POLYPHOSPHATE PHOSPHATASE-RELATED"/>
    <property type="match status" value="1"/>
</dbReference>
<dbReference type="InterPro" id="IPR033379">
    <property type="entry name" value="Acid_Pase_AS"/>
</dbReference>
<feature type="region of interest" description="Disordered" evidence="4">
    <location>
        <begin position="22"/>
        <end position="45"/>
    </location>
</feature>
<gene>
    <name evidence="6" type="ORF">ASPZODRAFT_143661</name>
</gene>
<evidence type="ECO:0000256" key="1">
    <source>
        <dbReference type="ARBA" id="ARBA00005375"/>
    </source>
</evidence>
<comment type="similarity">
    <text evidence="1">Belongs to the histidine acid phosphatase family.</text>
</comment>
<dbReference type="PANTHER" id="PTHR20963:SF43">
    <property type="entry name" value="PUTATIVE (AFU_ORTHOLOGUE AFUA_7G01240)-RELATED"/>
    <property type="match status" value="1"/>
</dbReference>
<dbReference type="Gene3D" id="3.40.50.1240">
    <property type="entry name" value="Phosphoglycerate mutase-like"/>
    <property type="match status" value="1"/>
</dbReference>
<evidence type="ECO:0000256" key="5">
    <source>
        <dbReference type="SAM" id="SignalP"/>
    </source>
</evidence>
<dbReference type="Proteomes" id="UP000184188">
    <property type="component" value="Unassembled WGS sequence"/>
</dbReference>
<dbReference type="Pfam" id="PF00328">
    <property type="entry name" value="His_Phos_2"/>
    <property type="match status" value="1"/>
</dbReference>
<feature type="chain" id="PRO_5012815359" description="3-phytase" evidence="5">
    <location>
        <begin position="21"/>
        <end position="550"/>
    </location>
</feature>
<dbReference type="InterPro" id="IPR000560">
    <property type="entry name" value="His_Pase_clade-2"/>
</dbReference>
<evidence type="ECO:0000313" key="7">
    <source>
        <dbReference type="Proteomes" id="UP000184188"/>
    </source>
</evidence>
<name>A0A1L9SF34_9EURO</name>
<dbReference type="PROSITE" id="PS00616">
    <property type="entry name" value="HIS_ACID_PHOSPHAT_1"/>
    <property type="match status" value="1"/>
</dbReference>
<feature type="compositionally biased region" description="Low complexity" evidence="4">
    <location>
        <begin position="22"/>
        <end position="37"/>
    </location>
</feature>
<dbReference type="STRING" id="1073090.A0A1L9SF34"/>
<dbReference type="EMBL" id="KV878344">
    <property type="protein sequence ID" value="OJJ45779.1"/>
    <property type="molecule type" value="Genomic_DNA"/>
</dbReference>
<dbReference type="GO" id="GO:0016158">
    <property type="term" value="F:inositol hexakisphosphate 3-phosphatase activity"/>
    <property type="evidence" value="ECO:0007669"/>
    <property type="project" value="UniProtKB-EC"/>
</dbReference>
<evidence type="ECO:0000256" key="4">
    <source>
        <dbReference type="SAM" id="MobiDB-lite"/>
    </source>
</evidence>
<dbReference type="GeneID" id="34611396"/>
<evidence type="ECO:0000256" key="2">
    <source>
        <dbReference type="ARBA" id="ARBA00012632"/>
    </source>
</evidence>
<protein>
    <recommendedName>
        <fullName evidence="2">3-phytase</fullName>
        <ecNumber evidence="2">3.1.3.8</ecNumber>
    </recommendedName>
</protein>
<dbReference type="VEuPathDB" id="FungiDB:ASPZODRAFT_143661"/>
<accession>A0A1L9SF34</accession>
<organism evidence="6 7">
    <name type="scientific">Penicilliopsis zonata CBS 506.65</name>
    <dbReference type="NCBI Taxonomy" id="1073090"/>
    <lineage>
        <taxon>Eukaryota</taxon>
        <taxon>Fungi</taxon>
        <taxon>Dikarya</taxon>
        <taxon>Ascomycota</taxon>
        <taxon>Pezizomycotina</taxon>
        <taxon>Eurotiomycetes</taxon>
        <taxon>Eurotiomycetidae</taxon>
        <taxon>Eurotiales</taxon>
        <taxon>Aspergillaceae</taxon>
        <taxon>Penicilliopsis</taxon>
    </lineage>
</organism>
<keyword evidence="3" id="KW-0378">Hydrolase</keyword>
<dbReference type="OrthoDB" id="6509975at2759"/>
<evidence type="ECO:0000313" key="6">
    <source>
        <dbReference type="EMBL" id="OJJ45779.1"/>
    </source>
</evidence>
<reference evidence="7" key="1">
    <citation type="journal article" date="2017" name="Genome Biol.">
        <title>Comparative genomics reveals high biological diversity and specific adaptations in the industrially and medically important fungal genus Aspergillus.</title>
        <authorList>
            <person name="de Vries R.P."/>
            <person name="Riley R."/>
            <person name="Wiebenga A."/>
            <person name="Aguilar-Osorio G."/>
            <person name="Amillis S."/>
            <person name="Uchima C.A."/>
            <person name="Anderluh G."/>
            <person name="Asadollahi M."/>
            <person name="Askin M."/>
            <person name="Barry K."/>
            <person name="Battaglia E."/>
            <person name="Bayram O."/>
            <person name="Benocci T."/>
            <person name="Braus-Stromeyer S.A."/>
            <person name="Caldana C."/>
            <person name="Canovas D."/>
            <person name="Cerqueira G.C."/>
            <person name="Chen F."/>
            <person name="Chen W."/>
            <person name="Choi C."/>
            <person name="Clum A."/>
            <person name="Dos Santos R.A."/>
            <person name="Damasio A.R."/>
            <person name="Diallinas G."/>
            <person name="Emri T."/>
            <person name="Fekete E."/>
            <person name="Flipphi M."/>
            <person name="Freyberg S."/>
            <person name="Gallo A."/>
            <person name="Gournas C."/>
            <person name="Habgood R."/>
            <person name="Hainaut M."/>
            <person name="Harispe M.L."/>
            <person name="Henrissat B."/>
            <person name="Hilden K.S."/>
            <person name="Hope R."/>
            <person name="Hossain A."/>
            <person name="Karabika E."/>
            <person name="Karaffa L."/>
            <person name="Karanyi Z."/>
            <person name="Krasevec N."/>
            <person name="Kuo A."/>
            <person name="Kusch H."/>
            <person name="LaButti K."/>
            <person name="Lagendijk E.L."/>
            <person name="Lapidus A."/>
            <person name="Levasseur A."/>
            <person name="Lindquist E."/>
            <person name="Lipzen A."/>
            <person name="Logrieco A.F."/>
            <person name="MacCabe A."/>
            <person name="Maekelae M.R."/>
            <person name="Malavazi I."/>
            <person name="Melin P."/>
            <person name="Meyer V."/>
            <person name="Mielnichuk N."/>
            <person name="Miskei M."/>
            <person name="Molnar A.P."/>
            <person name="Mule G."/>
            <person name="Ngan C.Y."/>
            <person name="Orejas M."/>
            <person name="Orosz E."/>
            <person name="Ouedraogo J.P."/>
            <person name="Overkamp K.M."/>
            <person name="Park H.-S."/>
            <person name="Perrone G."/>
            <person name="Piumi F."/>
            <person name="Punt P.J."/>
            <person name="Ram A.F."/>
            <person name="Ramon A."/>
            <person name="Rauscher S."/>
            <person name="Record E."/>
            <person name="Riano-Pachon D.M."/>
            <person name="Robert V."/>
            <person name="Roehrig J."/>
            <person name="Ruller R."/>
            <person name="Salamov A."/>
            <person name="Salih N.S."/>
            <person name="Samson R.A."/>
            <person name="Sandor E."/>
            <person name="Sanguinetti M."/>
            <person name="Schuetze T."/>
            <person name="Sepcic K."/>
            <person name="Shelest E."/>
            <person name="Sherlock G."/>
            <person name="Sophianopoulou V."/>
            <person name="Squina F.M."/>
            <person name="Sun H."/>
            <person name="Susca A."/>
            <person name="Todd R.B."/>
            <person name="Tsang A."/>
            <person name="Unkles S.E."/>
            <person name="van de Wiele N."/>
            <person name="van Rossen-Uffink D."/>
            <person name="Oliveira J.V."/>
            <person name="Vesth T.C."/>
            <person name="Visser J."/>
            <person name="Yu J.-H."/>
            <person name="Zhou M."/>
            <person name="Andersen M.R."/>
            <person name="Archer D.B."/>
            <person name="Baker S.E."/>
            <person name="Benoit I."/>
            <person name="Brakhage A.A."/>
            <person name="Braus G.H."/>
            <person name="Fischer R."/>
            <person name="Frisvad J.C."/>
            <person name="Goldman G.H."/>
            <person name="Houbraken J."/>
            <person name="Oakley B."/>
            <person name="Pocsi I."/>
            <person name="Scazzocchio C."/>
            <person name="Seiboth B."/>
            <person name="vanKuyk P.A."/>
            <person name="Wortman J."/>
            <person name="Dyer P.S."/>
            <person name="Grigoriev I.V."/>
        </authorList>
    </citation>
    <scope>NUCLEOTIDE SEQUENCE [LARGE SCALE GENOMIC DNA]</scope>
    <source>
        <strain evidence="7">CBS 506.65</strain>
    </source>
</reference>
<feature type="signal peptide" evidence="5">
    <location>
        <begin position="1"/>
        <end position="20"/>
    </location>
</feature>